<evidence type="ECO:0000313" key="3">
    <source>
        <dbReference type="Proteomes" id="UP000234343"/>
    </source>
</evidence>
<protein>
    <recommendedName>
        <fullName evidence="4">Coiled-coil protein</fullName>
    </recommendedName>
</protein>
<gene>
    <name evidence="2" type="ORF">CAB17_01155</name>
</gene>
<keyword evidence="3" id="KW-1185">Reference proteome</keyword>
<feature type="coiled-coil region" evidence="1">
    <location>
        <begin position="4"/>
        <end position="38"/>
    </location>
</feature>
<organism evidence="2 3">
    <name type="scientific">Legionella sainthelensi</name>
    <dbReference type="NCBI Taxonomy" id="28087"/>
    <lineage>
        <taxon>Bacteria</taxon>
        <taxon>Pseudomonadati</taxon>
        <taxon>Pseudomonadota</taxon>
        <taxon>Gammaproteobacteria</taxon>
        <taxon>Legionellales</taxon>
        <taxon>Legionellaceae</taxon>
        <taxon>Legionella</taxon>
    </lineage>
</organism>
<evidence type="ECO:0000313" key="2">
    <source>
        <dbReference type="EMBL" id="AUH70811.1"/>
    </source>
</evidence>
<sequence length="70" mass="8506">MSNKQQISVNTDELKTEIDSYESQMTRLTNNLNQKLKEQFINKPDIYPNFYRYKAAVISFWQNFFKKDFN</sequence>
<dbReference type="EMBL" id="CP025491">
    <property type="protein sequence ID" value="AUH70811.1"/>
    <property type="molecule type" value="Genomic_DNA"/>
</dbReference>
<proteinExistence type="predicted"/>
<accession>A0A2H5FGZ2</accession>
<evidence type="ECO:0008006" key="4">
    <source>
        <dbReference type="Google" id="ProtNLM"/>
    </source>
</evidence>
<name>A0A2H5FGZ2_9GAMM</name>
<dbReference type="KEGG" id="lsh:CAB17_01155"/>
<evidence type="ECO:0000256" key="1">
    <source>
        <dbReference type="SAM" id="Coils"/>
    </source>
</evidence>
<reference evidence="2 3" key="1">
    <citation type="submission" date="2017-12" db="EMBL/GenBank/DDBJ databases">
        <title>Legionella sainthelensi LA01-117, whole genome sequence of a clinical isolate from New Zealand.</title>
        <authorList>
            <person name="Cree S.L."/>
            <person name="Slow S."/>
            <person name="Kennedy M.A."/>
            <person name="Murdoch D.R."/>
            <person name="Biggs P.J."/>
            <person name="Anderson T."/>
        </authorList>
    </citation>
    <scope>NUCLEOTIDE SEQUENCE [LARGE SCALE GENOMIC DNA]</scope>
    <source>
        <strain evidence="2 3">LA01-117</strain>
    </source>
</reference>
<dbReference type="Proteomes" id="UP000234343">
    <property type="component" value="Chromosome"/>
</dbReference>
<dbReference type="RefSeq" id="WP_101898585.1">
    <property type="nucleotide sequence ID" value="NZ_CP025491.2"/>
</dbReference>
<dbReference type="AlphaFoldDB" id="A0A2H5FGZ2"/>
<keyword evidence="1" id="KW-0175">Coiled coil</keyword>